<comment type="caution">
    <text evidence="6">The sequence shown here is derived from an EMBL/GenBank/DDBJ whole genome shotgun (WGS) entry which is preliminary data.</text>
</comment>
<dbReference type="GO" id="GO:0046872">
    <property type="term" value="F:metal ion binding"/>
    <property type="evidence" value="ECO:0007669"/>
    <property type="project" value="UniProtKB-KW"/>
</dbReference>
<protein>
    <submittedName>
        <fullName evidence="6">MBL fold metallo-hydrolase</fullName>
    </submittedName>
</protein>
<accession>A0A7X1I4B4</accession>
<dbReference type="RefSeq" id="WP_185947451.1">
    <property type="nucleotide sequence ID" value="NZ_JACMHY010000005.1"/>
</dbReference>
<evidence type="ECO:0000256" key="2">
    <source>
        <dbReference type="ARBA" id="ARBA00022723"/>
    </source>
</evidence>
<feature type="domain" description="Metallo-beta-lactamase" evidence="5">
    <location>
        <begin position="63"/>
        <end position="268"/>
    </location>
</feature>
<dbReference type="PANTHER" id="PTHR42978">
    <property type="entry name" value="QUORUM-QUENCHING LACTONASE YTNP-RELATED-RELATED"/>
    <property type="match status" value="1"/>
</dbReference>
<evidence type="ECO:0000256" key="4">
    <source>
        <dbReference type="ARBA" id="ARBA00022833"/>
    </source>
</evidence>
<reference evidence="6 7" key="1">
    <citation type="submission" date="2020-08" db="EMBL/GenBank/DDBJ databases">
        <title>Whole-Genome Sequence of French Clinical Streptomyces mexicanus Strain Q0842.</title>
        <authorList>
            <person name="Boxberger M."/>
            <person name="La Scola B."/>
        </authorList>
    </citation>
    <scope>NUCLEOTIDE SEQUENCE [LARGE SCALE GENOMIC DNA]</scope>
    <source>
        <strain evidence="6 7">Marseille-Q0842</strain>
    </source>
</reference>
<dbReference type="InterPro" id="IPR036866">
    <property type="entry name" value="RibonucZ/Hydroxyglut_hydro"/>
</dbReference>
<comment type="similarity">
    <text evidence="1">Belongs to the metallo-beta-lactamase superfamily.</text>
</comment>
<dbReference type="AlphaFoldDB" id="A0A7X1I4B4"/>
<dbReference type="CDD" id="cd07720">
    <property type="entry name" value="OPHC2-like_MBL-fold"/>
    <property type="match status" value="1"/>
</dbReference>
<dbReference type="SMART" id="SM00849">
    <property type="entry name" value="Lactamase_B"/>
    <property type="match status" value="1"/>
</dbReference>
<dbReference type="InterPro" id="IPR001279">
    <property type="entry name" value="Metallo-B-lactamas"/>
</dbReference>
<dbReference type="Gene3D" id="3.60.15.10">
    <property type="entry name" value="Ribonuclease Z/Hydroxyacylglutathione hydrolase-like"/>
    <property type="match status" value="1"/>
</dbReference>
<name>A0A7X1I4B4_9ACTN</name>
<gene>
    <name evidence="6" type="ORF">H1R13_15175</name>
</gene>
<keyword evidence="3 6" id="KW-0378">Hydrolase</keyword>
<evidence type="ECO:0000313" key="7">
    <source>
        <dbReference type="Proteomes" id="UP000517694"/>
    </source>
</evidence>
<organism evidence="6 7">
    <name type="scientific">Streptomyces mexicanus</name>
    <dbReference type="NCBI Taxonomy" id="178566"/>
    <lineage>
        <taxon>Bacteria</taxon>
        <taxon>Bacillati</taxon>
        <taxon>Actinomycetota</taxon>
        <taxon>Actinomycetes</taxon>
        <taxon>Kitasatosporales</taxon>
        <taxon>Streptomycetaceae</taxon>
        <taxon>Streptomyces</taxon>
    </lineage>
</organism>
<evidence type="ECO:0000313" key="6">
    <source>
        <dbReference type="EMBL" id="MBC2866278.1"/>
    </source>
</evidence>
<evidence type="ECO:0000256" key="1">
    <source>
        <dbReference type="ARBA" id="ARBA00007749"/>
    </source>
</evidence>
<keyword evidence="7" id="KW-1185">Reference proteome</keyword>
<sequence length="298" mass="32427">MSLTSRRQAPGFQSYRLGSLSVTALYDGFVPILAEDLHGEPRSEIRRRLVDAHLPEEGDPHTAVIGFLVEHDGRRVLVDAGSGTTLGPHTGHLLAGLSAAGVAADSIDDVLVTHLHPDHCGGLVTGDGEPVYHRAVVHVARTEVDHWLDEERTARAEGVQKQIHEAAAFALEPYRRTGRLDAFDTLDALPGVRVLDQHGHTAGHSGYLFGEDDQPVLFWGDTVHSHAVQLPCPHVSIAIDSDEARAVEARQKIFDRVATQGWWVAAAHLPFPGLGHLQRLGDGYSWAPVHFKPLPLPE</sequence>
<evidence type="ECO:0000256" key="3">
    <source>
        <dbReference type="ARBA" id="ARBA00022801"/>
    </source>
</evidence>
<dbReference type="Pfam" id="PF00753">
    <property type="entry name" value="Lactamase_B"/>
    <property type="match status" value="1"/>
</dbReference>
<keyword evidence="2" id="KW-0479">Metal-binding</keyword>
<evidence type="ECO:0000259" key="5">
    <source>
        <dbReference type="SMART" id="SM00849"/>
    </source>
</evidence>
<keyword evidence="4" id="KW-0862">Zinc</keyword>
<dbReference type="GO" id="GO:0016787">
    <property type="term" value="F:hydrolase activity"/>
    <property type="evidence" value="ECO:0007669"/>
    <property type="project" value="UniProtKB-KW"/>
</dbReference>
<proteinExistence type="inferred from homology"/>
<dbReference type="InterPro" id="IPR051013">
    <property type="entry name" value="MBL_superfamily_lactonases"/>
</dbReference>
<dbReference type="SUPFAM" id="SSF56281">
    <property type="entry name" value="Metallo-hydrolase/oxidoreductase"/>
    <property type="match status" value="1"/>
</dbReference>
<dbReference type="EMBL" id="JACMHY010000005">
    <property type="protein sequence ID" value="MBC2866278.1"/>
    <property type="molecule type" value="Genomic_DNA"/>
</dbReference>
<dbReference type="PANTHER" id="PTHR42978:SF6">
    <property type="entry name" value="QUORUM-QUENCHING LACTONASE YTNP-RELATED"/>
    <property type="match status" value="1"/>
</dbReference>
<dbReference type="Proteomes" id="UP000517694">
    <property type="component" value="Unassembled WGS sequence"/>
</dbReference>